<comment type="caution">
    <text evidence="6">The sequence shown here is derived from an EMBL/GenBank/DDBJ whole genome shotgun (WGS) entry which is preliminary data.</text>
</comment>
<sequence>MSQKVWPSLLPLVRFSYRPRRFVFRRSARMLHDIVWANRPRFLAGKYIGNDNTSMAFSPYGDHWRNLRRIITLEVLSTQRLNSLGNAKGRALDMETEQYPLHQVHQSLPSHMMQDYTHMLNYMNSRHNLFIIKKIMDTVHNCLVLA</sequence>
<proteinExistence type="predicted"/>
<keyword evidence="2" id="KW-0479">Metal-binding</keyword>
<keyword evidence="1" id="KW-0349">Heme</keyword>
<evidence type="ECO:0000313" key="7">
    <source>
        <dbReference type="Proteomes" id="UP000289340"/>
    </source>
</evidence>
<keyword evidence="4" id="KW-0408">Iron</keyword>
<evidence type="ECO:0000256" key="4">
    <source>
        <dbReference type="ARBA" id="ARBA00023004"/>
    </source>
</evidence>
<evidence type="ECO:0000256" key="3">
    <source>
        <dbReference type="ARBA" id="ARBA00023002"/>
    </source>
</evidence>
<keyword evidence="7" id="KW-1185">Reference proteome</keyword>
<protein>
    <submittedName>
        <fullName evidence="6">Cytochrome P450 81E8</fullName>
    </submittedName>
</protein>
<dbReference type="GO" id="GO:0004497">
    <property type="term" value="F:monooxygenase activity"/>
    <property type="evidence" value="ECO:0007669"/>
    <property type="project" value="UniProtKB-KW"/>
</dbReference>
<dbReference type="EMBL" id="QZWG01000016">
    <property type="protein sequence ID" value="RZB61132.1"/>
    <property type="molecule type" value="Genomic_DNA"/>
</dbReference>
<dbReference type="SUPFAM" id="SSF48264">
    <property type="entry name" value="Cytochrome P450"/>
    <property type="match status" value="1"/>
</dbReference>
<accession>A0A445GIT2</accession>
<evidence type="ECO:0000313" key="6">
    <source>
        <dbReference type="EMBL" id="RZB61132.1"/>
    </source>
</evidence>
<organism evidence="6 7">
    <name type="scientific">Glycine soja</name>
    <name type="common">Wild soybean</name>
    <dbReference type="NCBI Taxonomy" id="3848"/>
    <lineage>
        <taxon>Eukaryota</taxon>
        <taxon>Viridiplantae</taxon>
        <taxon>Streptophyta</taxon>
        <taxon>Embryophyta</taxon>
        <taxon>Tracheophyta</taxon>
        <taxon>Spermatophyta</taxon>
        <taxon>Magnoliopsida</taxon>
        <taxon>eudicotyledons</taxon>
        <taxon>Gunneridae</taxon>
        <taxon>Pentapetalae</taxon>
        <taxon>rosids</taxon>
        <taxon>fabids</taxon>
        <taxon>Fabales</taxon>
        <taxon>Fabaceae</taxon>
        <taxon>Papilionoideae</taxon>
        <taxon>50 kb inversion clade</taxon>
        <taxon>NPAAA clade</taxon>
        <taxon>indigoferoid/millettioid clade</taxon>
        <taxon>Phaseoleae</taxon>
        <taxon>Glycine</taxon>
        <taxon>Glycine subgen. Soja</taxon>
    </lineage>
</organism>
<evidence type="ECO:0000256" key="1">
    <source>
        <dbReference type="ARBA" id="ARBA00022617"/>
    </source>
</evidence>
<keyword evidence="3" id="KW-0560">Oxidoreductase</keyword>
<evidence type="ECO:0000256" key="5">
    <source>
        <dbReference type="ARBA" id="ARBA00023033"/>
    </source>
</evidence>
<dbReference type="GO" id="GO:0005506">
    <property type="term" value="F:iron ion binding"/>
    <property type="evidence" value="ECO:0007669"/>
    <property type="project" value="InterPro"/>
</dbReference>
<dbReference type="GO" id="GO:0016705">
    <property type="term" value="F:oxidoreductase activity, acting on paired donors, with incorporation or reduction of molecular oxygen"/>
    <property type="evidence" value="ECO:0007669"/>
    <property type="project" value="InterPro"/>
</dbReference>
<dbReference type="AlphaFoldDB" id="A0A445GIT2"/>
<dbReference type="InterPro" id="IPR050651">
    <property type="entry name" value="Plant_Cytochrome_P450_Monoox"/>
</dbReference>
<gene>
    <name evidence="6" type="ORF">D0Y65_043757</name>
</gene>
<dbReference type="PANTHER" id="PTHR47947">
    <property type="entry name" value="CYTOCHROME P450 82C3-RELATED"/>
    <property type="match status" value="1"/>
</dbReference>
<name>A0A445GIT2_GLYSO</name>
<dbReference type="Gene3D" id="1.10.630.10">
    <property type="entry name" value="Cytochrome P450"/>
    <property type="match status" value="1"/>
</dbReference>
<dbReference type="GO" id="GO:0020037">
    <property type="term" value="F:heme binding"/>
    <property type="evidence" value="ECO:0007669"/>
    <property type="project" value="InterPro"/>
</dbReference>
<dbReference type="Proteomes" id="UP000289340">
    <property type="component" value="Chromosome 16"/>
</dbReference>
<dbReference type="PANTHER" id="PTHR47947:SF24">
    <property type="entry name" value="ISOFLAVONE 2'-HYDROXYLASE-LIKE"/>
    <property type="match status" value="1"/>
</dbReference>
<reference evidence="6 7" key="1">
    <citation type="submission" date="2018-09" db="EMBL/GenBank/DDBJ databases">
        <title>A high-quality reference genome of wild soybean provides a powerful tool to mine soybean genomes.</title>
        <authorList>
            <person name="Xie M."/>
            <person name="Chung C.Y.L."/>
            <person name="Li M.-W."/>
            <person name="Wong F.-L."/>
            <person name="Chan T.-F."/>
            <person name="Lam H.-M."/>
        </authorList>
    </citation>
    <scope>NUCLEOTIDE SEQUENCE [LARGE SCALE GENOMIC DNA]</scope>
    <source>
        <strain evidence="7">cv. W05</strain>
        <tissue evidence="6">Hypocotyl of etiolated seedlings</tissue>
    </source>
</reference>
<keyword evidence="5" id="KW-0503">Monooxygenase</keyword>
<dbReference type="InterPro" id="IPR036396">
    <property type="entry name" value="Cyt_P450_sf"/>
</dbReference>
<evidence type="ECO:0000256" key="2">
    <source>
        <dbReference type="ARBA" id="ARBA00022723"/>
    </source>
</evidence>